<proteinExistence type="predicted"/>
<dbReference type="AlphaFoldDB" id="A0A2A2KPL3"/>
<reference evidence="2 3" key="1">
    <citation type="journal article" date="2017" name="Curr. Biol.">
        <title>Genome architecture and evolution of a unichromosomal asexual nematode.</title>
        <authorList>
            <person name="Fradin H."/>
            <person name="Zegar C."/>
            <person name="Gutwein M."/>
            <person name="Lucas J."/>
            <person name="Kovtun M."/>
            <person name="Corcoran D."/>
            <person name="Baugh L.R."/>
            <person name="Kiontke K."/>
            <person name="Gunsalus K."/>
            <person name="Fitch D.H."/>
            <person name="Piano F."/>
        </authorList>
    </citation>
    <scope>NUCLEOTIDE SEQUENCE [LARGE SCALE GENOMIC DNA]</scope>
    <source>
        <strain evidence="2">PF1309</strain>
    </source>
</reference>
<sequence>MSETLKATPPALPLHSTEAGQQSGSPDDPFEGPSKEPLKDLSARPPAVMPSFAKMMSALKVPLQHFRANELKELKKTLADIQKKQKSAATQ</sequence>
<organism evidence="2 3">
    <name type="scientific">Diploscapter pachys</name>
    <dbReference type="NCBI Taxonomy" id="2018661"/>
    <lineage>
        <taxon>Eukaryota</taxon>
        <taxon>Metazoa</taxon>
        <taxon>Ecdysozoa</taxon>
        <taxon>Nematoda</taxon>
        <taxon>Chromadorea</taxon>
        <taxon>Rhabditida</taxon>
        <taxon>Rhabditina</taxon>
        <taxon>Rhabditomorpha</taxon>
        <taxon>Rhabditoidea</taxon>
        <taxon>Rhabditidae</taxon>
        <taxon>Diploscapter</taxon>
    </lineage>
</organism>
<evidence type="ECO:0000313" key="2">
    <source>
        <dbReference type="EMBL" id="PAV75926.1"/>
    </source>
</evidence>
<comment type="caution">
    <text evidence="2">The sequence shown here is derived from an EMBL/GenBank/DDBJ whole genome shotgun (WGS) entry which is preliminary data.</text>
</comment>
<name>A0A2A2KPL3_9BILA</name>
<keyword evidence="3" id="KW-1185">Reference proteome</keyword>
<dbReference type="Proteomes" id="UP000218231">
    <property type="component" value="Unassembled WGS sequence"/>
</dbReference>
<feature type="region of interest" description="Disordered" evidence="1">
    <location>
        <begin position="1"/>
        <end position="46"/>
    </location>
</feature>
<dbReference type="EMBL" id="LIAE01008010">
    <property type="protein sequence ID" value="PAV75926.1"/>
    <property type="molecule type" value="Genomic_DNA"/>
</dbReference>
<accession>A0A2A2KPL3</accession>
<feature type="compositionally biased region" description="Basic and acidic residues" evidence="1">
    <location>
        <begin position="33"/>
        <end position="42"/>
    </location>
</feature>
<protein>
    <submittedName>
        <fullName evidence="2">Uncharacterized protein</fullName>
    </submittedName>
</protein>
<evidence type="ECO:0000256" key="1">
    <source>
        <dbReference type="SAM" id="MobiDB-lite"/>
    </source>
</evidence>
<evidence type="ECO:0000313" key="3">
    <source>
        <dbReference type="Proteomes" id="UP000218231"/>
    </source>
</evidence>
<gene>
    <name evidence="2" type="ORF">WR25_02477</name>
</gene>